<accession>A0AAD5ZBX9</accession>
<protein>
    <recommendedName>
        <fullName evidence="9">O-methyltransferase</fullName>
    </recommendedName>
</protein>
<dbReference type="FunFam" id="1.10.10.10:FF:000357">
    <property type="entry name" value="Caffeic acid 3-O-methyltransferase"/>
    <property type="match status" value="1"/>
</dbReference>
<dbReference type="InterPro" id="IPR001077">
    <property type="entry name" value="COMT_C"/>
</dbReference>
<feature type="domain" description="O-methyltransferase C-terminal" evidence="5">
    <location>
        <begin position="149"/>
        <end position="352"/>
    </location>
</feature>
<dbReference type="EMBL" id="JAMRDG010000002">
    <property type="protein sequence ID" value="KAJ3690539.1"/>
    <property type="molecule type" value="Genomic_DNA"/>
</dbReference>
<dbReference type="Pfam" id="PF08100">
    <property type="entry name" value="Dimerisation"/>
    <property type="match status" value="1"/>
</dbReference>
<evidence type="ECO:0000256" key="4">
    <source>
        <dbReference type="PIRSR" id="PIRSR005739-1"/>
    </source>
</evidence>
<organism evidence="7 8">
    <name type="scientific">Rhynchospora tenuis</name>
    <dbReference type="NCBI Taxonomy" id="198213"/>
    <lineage>
        <taxon>Eukaryota</taxon>
        <taxon>Viridiplantae</taxon>
        <taxon>Streptophyta</taxon>
        <taxon>Embryophyta</taxon>
        <taxon>Tracheophyta</taxon>
        <taxon>Spermatophyta</taxon>
        <taxon>Magnoliopsida</taxon>
        <taxon>Liliopsida</taxon>
        <taxon>Poales</taxon>
        <taxon>Cyperaceae</taxon>
        <taxon>Cyperoideae</taxon>
        <taxon>Rhynchosporeae</taxon>
        <taxon>Rhynchospora</taxon>
    </lineage>
</organism>
<evidence type="ECO:0000256" key="3">
    <source>
        <dbReference type="ARBA" id="ARBA00022691"/>
    </source>
</evidence>
<dbReference type="InterPro" id="IPR016461">
    <property type="entry name" value="COMT-like"/>
</dbReference>
<evidence type="ECO:0000256" key="1">
    <source>
        <dbReference type="ARBA" id="ARBA00022603"/>
    </source>
</evidence>
<dbReference type="InterPro" id="IPR012967">
    <property type="entry name" value="COMT_dimerisation"/>
</dbReference>
<feature type="active site" description="Proton acceptor" evidence="4">
    <location>
        <position position="278"/>
    </location>
</feature>
<keyword evidence="3" id="KW-0949">S-adenosyl-L-methionine</keyword>
<dbReference type="PIRSF" id="PIRSF005739">
    <property type="entry name" value="O-mtase"/>
    <property type="match status" value="1"/>
</dbReference>
<dbReference type="GO" id="GO:0008171">
    <property type="term" value="F:O-methyltransferase activity"/>
    <property type="evidence" value="ECO:0007669"/>
    <property type="project" value="InterPro"/>
</dbReference>
<dbReference type="Gene3D" id="3.40.50.150">
    <property type="entry name" value="Vaccinia Virus protein VP39"/>
    <property type="match status" value="1"/>
</dbReference>
<evidence type="ECO:0000259" key="5">
    <source>
        <dbReference type="Pfam" id="PF00891"/>
    </source>
</evidence>
<dbReference type="Gene3D" id="1.10.10.10">
    <property type="entry name" value="Winged helix-like DNA-binding domain superfamily/Winged helix DNA-binding domain"/>
    <property type="match status" value="1"/>
</dbReference>
<evidence type="ECO:0000313" key="7">
    <source>
        <dbReference type="EMBL" id="KAJ3690539.1"/>
    </source>
</evidence>
<gene>
    <name evidence="7" type="ORF">LUZ61_019703</name>
</gene>
<dbReference type="AlphaFoldDB" id="A0AAD5ZBX9"/>
<keyword evidence="2" id="KW-0808">Transferase</keyword>
<evidence type="ECO:0000313" key="8">
    <source>
        <dbReference type="Proteomes" id="UP001210211"/>
    </source>
</evidence>
<evidence type="ECO:0000259" key="6">
    <source>
        <dbReference type="Pfam" id="PF08100"/>
    </source>
</evidence>
<dbReference type="SUPFAM" id="SSF46785">
    <property type="entry name" value="Winged helix' DNA-binding domain"/>
    <property type="match status" value="1"/>
</dbReference>
<dbReference type="SUPFAM" id="SSF53335">
    <property type="entry name" value="S-adenosyl-L-methionine-dependent methyltransferases"/>
    <property type="match status" value="1"/>
</dbReference>
<feature type="domain" description="O-methyltransferase dimerisation" evidence="6">
    <location>
        <begin position="28"/>
        <end position="126"/>
    </location>
</feature>
<dbReference type="GO" id="GO:0046983">
    <property type="term" value="F:protein dimerization activity"/>
    <property type="evidence" value="ECO:0007669"/>
    <property type="project" value="InterPro"/>
</dbReference>
<evidence type="ECO:0000256" key="2">
    <source>
        <dbReference type="ARBA" id="ARBA00022679"/>
    </source>
</evidence>
<comment type="caution">
    <text evidence="7">The sequence shown here is derived from an EMBL/GenBank/DDBJ whole genome shotgun (WGS) entry which is preliminary data.</text>
</comment>
<sequence length="370" mass="41085">MGTVSLDASAVLQKDFAEEEEEACMHALQLASASILPMVLKAAIELDVLEILIKGCGGPFGKPVMTASDVVSHLKTNNPQAAEMLDRMLRLLASYNVIKCDVEIDDERNNVTRRYGPMPVCKWLTKNEDGVSIAALALMTQDKALMESWYYLKDTVLEGGIPFNKAYGMTAFEYNAKDPRVSHLFNEGMKNHSVIFTKKLLELYQGFDDIDTLVDVGGGVGVTLSMITSKYSNIKGINFDLPHVIADAPPYPRVKHIDGDMFQSIPSGDAILMKFIMHDWSDEHCQKILNNCYRALPENGKVIMLDFILPETPDATARGAFDSDLIMLVNNPGGKERTEKEFRSLVESAGFSGFKATYIYAYVWAIEVTK</sequence>
<proteinExistence type="predicted"/>
<dbReference type="PROSITE" id="PS51683">
    <property type="entry name" value="SAM_OMT_II"/>
    <property type="match status" value="1"/>
</dbReference>
<dbReference type="InterPro" id="IPR036390">
    <property type="entry name" value="WH_DNA-bd_sf"/>
</dbReference>
<keyword evidence="8" id="KW-1185">Reference proteome</keyword>
<dbReference type="FunFam" id="3.40.50.150:FF:000061">
    <property type="entry name" value="Caffeic acid O-methyltransferase"/>
    <property type="match status" value="1"/>
</dbReference>
<reference evidence="7 8" key="1">
    <citation type="journal article" date="2022" name="Cell">
        <title>Repeat-based holocentromeres influence genome architecture and karyotype evolution.</title>
        <authorList>
            <person name="Hofstatter P.G."/>
            <person name="Thangavel G."/>
            <person name="Lux T."/>
            <person name="Neumann P."/>
            <person name="Vondrak T."/>
            <person name="Novak P."/>
            <person name="Zhang M."/>
            <person name="Costa L."/>
            <person name="Castellani M."/>
            <person name="Scott A."/>
            <person name="Toegelov H."/>
            <person name="Fuchs J."/>
            <person name="Mata-Sucre Y."/>
            <person name="Dias Y."/>
            <person name="Vanzela A.L.L."/>
            <person name="Huettel B."/>
            <person name="Almeida C.C.S."/>
            <person name="Simkova H."/>
            <person name="Souza G."/>
            <person name="Pedrosa-Harand A."/>
            <person name="Macas J."/>
            <person name="Mayer K.F.X."/>
            <person name="Houben A."/>
            <person name="Marques A."/>
        </authorList>
    </citation>
    <scope>NUCLEOTIDE SEQUENCE [LARGE SCALE GENOMIC DNA]</scope>
    <source>
        <strain evidence="7">RhyTen1mFocal</strain>
    </source>
</reference>
<name>A0AAD5ZBX9_9POAL</name>
<dbReference type="Pfam" id="PF00891">
    <property type="entry name" value="Methyltransf_2"/>
    <property type="match status" value="1"/>
</dbReference>
<evidence type="ECO:0008006" key="9">
    <source>
        <dbReference type="Google" id="ProtNLM"/>
    </source>
</evidence>
<keyword evidence="1" id="KW-0489">Methyltransferase</keyword>
<dbReference type="Proteomes" id="UP001210211">
    <property type="component" value="Unassembled WGS sequence"/>
</dbReference>
<dbReference type="GO" id="GO:0032259">
    <property type="term" value="P:methylation"/>
    <property type="evidence" value="ECO:0007669"/>
    <property type="project" value="UniProtKB-KW"/>
</dbReference>
<dbReference type="InterPro" id="IPR036388">
    <property type="entry name" value="WH-like_DNA-bd_sf"/>
</dbReference>
<dbReference type="InterPro" id="IPR029063">
    <property type="entry name" value="SAM-dependent_MTases_sf"/>
</dbReference>
<dbReference type="PANTHER" id="PTHR11746">
    <property type="entry name" value="O-METHYLTRANSFERASE"/>
    <property type="match status" value="1"/>
</dbReference>